<sequence>MKLSHRRKLIHKKGTLRKWREARQRRRLRRAQRSRAMGGYIRCEDSCFSRDSEEVVSLAQPRIDSYRPLPIVVVNNMDPEIAAGINKALKGVARAAKLSSDAAQQLSKPQPPKGVWAKVKALASRLSFGWKTQQKHSL</sequence>
<protein>
    <submittedName>
        <fullName evidence="1">Uncharacterized protein</fullName>
    </submittedName>
</protein>
<dbReference type="EMBL" id="KP795491">
    <property type="protein sequence ID" value="AKN36462.1"/>
    <property type="molecule type" value="Genomic_DNA"/>
</dbReference>
<organism evidence="1">
    <name type="scientific">Vibrio splendidus</name>
    <dbReference type="NCBI Taxonomy" id="29497"/>
    <lineage>
        <taxon>Bacteria</taxon>
        <taxon>Pseudomonadati</taxon>
        <taxon>Pseudomonadota</taxon>
        <taxon>Gammaproteobacteria</taxon>
        <taxon>Vibrionales</taxon>
        <taxon>Vibrionaceae</taxon>
        <taxon>Vibrio</taxon>
    </lineage>
</organism>
<dbReference type="AlphaFoldDB" id="A0A0H3ZPU1"/>
<accession>A0A0H3ZPU1</accession>
<name>A0A0H3ZPU1_VIBSP</name>
<dbReference type="RefSeq" id="WP_371729018.1">
    <property type="nucleotide sequence ID" value="NZ_JBGONR010000050.1"/>
</dbReference>
<evidence type="ECO:0000313" key="1">
    <source>
        <dbReference type="EMBL" id="AKN36462.1"/>
    </source>
</evidence>
<proteinExistence type="predicted"/>
<reference evidence="1" key="1">
    <citation type="journal article" date="2015" name="MBio">
        <title>Eco-Evolutionary Dynamics of Episomes among Ecologically Cohesive Bacterial Populations.</title>
        <authorList>
            <person name="Xue H."/>
            <person name="Cordero O.X."/>
            <person name="Camas F.M."/>
            <person name="Trimble W."/>
            <person name="Meyer F."/>
            <person name="Guglielmini J."/>
            <person name="Rocha E.P."/>
            <person name="Polz M.F."/>
        </authorList>
    </citation>
    <scope>NUCLEOTIDE SEQUENCE</scope>
    <source>
        <strain evidence="1">FF_308</strain>
    </source>
</reference>